<reference evidence="14" key="2">
    <citation type="journal article" date="2016" name="Cell Chem. Biol.">
        <title>Discovery of Ibomycin, a Complex Macrolactone that Exerts Antifungal Activity by Impeding Endocytic Trafficking and Membrane Function.</title>
        <authorList>
            <person name="Robbins N."/>
            <person name="Spitzer M."/>
            <person name="Wang W."/>
            <person name="Waglechner N."/>
            <person name="Patel D.J."/>
            <person name="O'Brien J.S."/>
            <person name="Ejim L."/>
            <person name="Ejim O."/>
            <person name="Tyers M."/>
            <person name="Wright G.D."/>
        </authorList>
    </citation>
    <scope>NUCLEOTIDE SEQUENCE</scope>
    <source>
        <strain evidence="14">WAC2288</strain>
    </source>
</reference>
<feature type="region of interest" description="Disordered" evidence="10">
    <location>
        <begin position="2909"/>
        <end position="2953"/>
    </location>
</feature>
<feature type="domain" description="Ketosynthase family 3 (KS3)" evidence="12">
    <location>
        <begin position="36"/>
        <end position="449"/>
    </location>
</feature>
<dbReference type="FunFam" id="1.10.1200.10:FF:000007">
    <property type="entry name" value="Probable polyketide synthase pks17"/>
    <property type="match status" value="2"/>
</dbReference>
<evidence type="ECO:0000313" key="14">
    <source>
        <dbReference type="EMBL" id="AKA59093.1"/>
    </source>
</evidence>
<dbReference type="InterPro" id="IPR049552">
    <property type="entry name" value="PKS_DH_N"/>
</dbReference>
<dbReference type="InterPro" id="IPR014030">
    <property type="entry name" value="Ketoacyl_synth_N"/>
</dbReference>
<keyword evidence="6" id="KW-0045">Antibiotic biosynthesis</keyword>
<evidence type="ECO:0000259" key="13">
    <source>
        <dbReference type="PROSITE" id="PS52019"/>
    </source>
</evidence>
<dbReference type="Pfam" id="PF02801">
    <property type="entry name" value="Ketoacyl-synt_C"/>
    <property type="match status" value="2"/>
</dbReference>
<dbReference type="InterPro" id="IPR050091">
    <property type="entry name" value="PKS_NRPS_Biosynth_Enz"/>
</dbReference>
<evidence type="ECO:0000256" key="9">
    <source>
        <dbReference type="PROSITE-ProRule" id="PRU01363"/>
    </source>
</evidence>
<dbReference type="Gene3D" id="3.30.70.3290">
    <property type="match status" value="2"/>
</dbReference>
<feature type="active site" description="Proton acceptor; for dehydratase activity" evidence="9">
    <location>
        <position position="2833"/>
    </location>
</feature>
<dbReference type="GO" id="GO:0006633">
    <property type="term" value="P:fatty acid biosynthetic process"/>
    <property type="evidence" value="ECO:0007669"/>
    <property type="project" value="InterPro"/>
</dbReference>
<evidence type="ECO:0000259" key="11">
    <source>
        <dbReference type="PROSITE" id="PS50075"/>
    </source>
</evidence>
<dbReference type="Pfam" id="PF22621">
    <property type="entry name" value="CurL-like_PKS_C"/>
    <property type="match status" value="1"/>
</dbReference>
<dbReference type="PROSITE" id="PS52019">
    <property type="entry name" value="PKS_MFAS_DH"/>
    <property type="match status" value="2"/>
</dbReference>
<feature type="region of interest" description="C-terminal hotdog fold" evidence="9">
    <location>
        <begin position="1039"/>
        <end position="1188"/>
    </location>
</feature>
<feature type="domain" description="Carrier" evidence="11">
    <location>
        <begin position="1778"/>
        <end position="1853"/>
    </location>
</feature>
<evidence type="ECO:0000256" key="6">
    <source>
        <dbReference type="ARBA" id="ARBA00023194"/>
    </source>
</evidence>
<dbReference type="InterPro" id="IPR013968">
    <property type="entry name" value="PKS_KR"/>
</dbReference>
<dbReference type="Pfam" id="PF00109">
    <property type="entry name" value="ketoacyl-synt"/>
    <property type="match status" value="2"/>
</dbReference>
<dbReference type="Gene3D" id="3.40.47.10">
    <property type="match status" value="2"/>
</dbReference>
<evidence type="ECO:0000259" key="12">
    <source>
        <dbReference type="PROSITE" id="PS52004"/>
    </source>
</evidence>
<dbReference type="Gene3D" id="3.40.50.1820">
    <property type="entry name" value="alpha/beta hydrolase"/>
    <property type="match status" value="1"/>
</dbReference>
<dbReference type="InterPro" id="IPR042104">
    <property type="entry name" value="PKS_dehydratase_sf"/>
</dbReference>
<keyword evidence="5" id="KW-0808">Transferase</keyword>
<dbReference type="InterPro" id="IPR020802">
    <property type="entry name" value="TesA-like"/>
</dbReference>
<feature type="region of interest" description="Disordered" evidence="10">
    <location>
        <begin position="1362"/>
        <end position="1408"/>
    </location>
</feature>
<dbReference type="InterPro" id="IPR055123">
    <property type="entry name" value="SpnB-like_Rossmann"/>
</dbReference>
<dbReference type="Gene3D" id="3.40.50.720">
    <property type="entry name" value="NAD(P)-binding Rossmann-like Domain"/>
    <property type="match status" value="2"/>
</dbReference>
<dbReference type="Pfam" id="PF08659">
    <property type="entry name" value="KR"/>
    <property type="match status" value="2"/>
</dbReference>
<dbReference type="InterPro" id="IPR015083">
    <property type="entry name" value="NorB/c/GfsB-D-like_docking"/>
</dbReference>
<dbReference type="SUPFAM" id="SSF53474">
    <property type="entry name" value="alpha/beta-Hydrolases"/>
    <property type="match status" value="1"/>
</dbReference>
<dbReference type="InterPro" id="IPR049900">
    <property type="entry name" value="PKS_mFAS_DH"/>
</dbReference>
<feature type="active site" description="Proton acceptor; for dehydratase activity" evidence="9">
    <location>
        <position position="933"/>
    </location>
</feature>
<feature type="region of interest" description="C-terminal hotdog fold" evidence="9">
    <location>
        <begin position="2965"/>
        <end position="3106"/>
    </location>
</feature>
<dbReference type="PROSITE" id="PS50075">
    <property type="entry name" value="CARRIER"/>
    <property type="match status" value="2"/>
</dbReference>
<dbReference type="Gene3D" id="3.10.129.110">
    <property type="entry name" value="Polyketide synthase dehydratase"/>
    <property type="match status" value="3"/>
</dbReference>
<dbReference type="SUPFAM" id="SSF47336">
    <property type="entry name" value="ACP-like"/>
    <property type="match status" value="1"/>
</dbReference>
<dbReference type="InterPro" id="IPR020806">
    <property type="entry name" value="PKS_PP-bd"/>
</dbReference>
<feature type="domain" description="PKS/mFAS DH" evidence="13">
    <location>
        <begin position="901"/>
        <end position="1188"/>
    </location>
</feature>
<dbReference type="GO" id="GO:0031177">
    <property type="term" value="F:phosphopantetheine binding"/>
    <property type="evidence" value="ECO:0007669"/>
    <property type="project" value="InterPro"/>
</dbReference>
<evidence type="ECO:0000256" key="5">
    <source>
        <dbReference type="ARBA" id="ARBA00022679"/>
    </source>
</evidence>
<dbReference type="PROSITE" id="PS00606">
    <property type="entry name" value="KS3_1"/>
    <property type="match status" value="2"/>
</dbReference>
<dbReference type="InterPro" id="IPR029058">
    <property type="entry name" value="AB_hydrolase_fold"/>
</dbReference>
<dbReference type="Pfam" id="PF00698">
    <property type="entry name" value="Acyl_transf_1"/>
    <property type="match status" value="2"/>
</dbReference>
<dbReference type="Gene3D" id="3.40.366.10">
    <property type="entry name" value="Malonyl-Coenzyme A Acyl Carrier Protein, domain 2"/>
    <property type="match status" value="2"/>
</dbReference>
<dbReference type="FunFam" id="3.40.47.10:FF:000019">
    <property type="entry name" value="Polyketide synthase type I"/>
    <property type="match status" value="2"/>
</dbReference>
<evidence type="ECO:0000256" key="1">
    <source>
        <dbReference type="ARBA" id="ARBA00001957"/>
    </source>
</evidence>
<dbReference type="InterPro" id="IPR014043">
    <property type="entry name" value="Acyl_transferase_dom"/>
</dbReference>
<dbReference type="InterPro" id="IPR009081">
    <property type="entry name" value="PP-bd_ACP"/>
</dbReference>
<dbReference type="InterPro" id="IPR014031">
    <property type="entry name" value="Ketoacyl_synth_C"/>
</dbReference>
<dbReference type="InterPro" id="IPR020841">
    <property type="entry name" value="PKS_Beta-ketoAc_synthase_dom"/>
</dbReference>
<evidence type="ECO:0000256" key="7">
    <source>
        <dbReference type="ARBA" id="ARBA00023268"/>
    </source>
</evidence>
<dbReference type="InterPro" id="IPR001227">
    <property type="entry name" value="Ac_transferase_dom_sf"/>
</dbReference>
<comment type="cofactor">
    <cofactor evidence="1">
        <name>pantetheine 4'-phosphate</name>
        <dbReference type="ChEBI" id="CHEBI:47942"/>
    </cofactor>
</comment>
<feature type="domain" description="Ketosynthase family 3 (KS3)" evidence="12">
    <location>
        <begin position="1874"/>
        <end position="2300"/>
    </location>
</feature>
<dbReference type="Pfam" id="PF00975">
    <property type="entry name" value="Thioesterase"/>
    <property type="match status" value="1"/>
</dbReference>
<feature type="region of interest" description="Disordered" evidence="10">
    <location>
        <begin position="2303"/>
        <end position="2344"/>
    </location>
</feature>
<dbReference type="SMART" id="SM00827">
    <property type="entry name" value="PKS_AT"/>
    <property type="match status" value="2"/>
</dbReference>
<dbReference type="PANTHER" id="PTHR43775">
    <property type="entry name" value="FATTY ACID SYNTHASE"/>
    <property type="match status" value="1"/>
</dbReference>
<dbReference type="PANTHER" id="PTHR43775:SF51">
    <property type="entry name" value="INACTIVE PHENOLPHTHIOCEROL SYNTHESIS POLYKETIDE SYNTHASE TYPE I PKS1-RELATED"/>
    <property type="match status" value="1"/>
</dbReference>
<dbReference type="SMART" id="SM01294">
    <property type="entry name" value="PKS_PP_betabranch"/>
    <property type="match status" value="2"/>
</dbReference>
<dbReference type="GO" id="GO:0004315">
    <property type="term" value="F:3-oxoacyl-[acyl-carrier-protein] synthase activity"/>
    <property type="evidence" value="ECO:0007669"/>
    <property type="project" value="InterPro"/>
</dbReference>
<dbReference type="InterPro" id="IPR016036">
    <property type="entry name" value="Malonyl_transacylase_ACP-bd"/>
</dbReference>
<keyword evidence="3" id="KW-0596">Phosphopantetheine</keyword>
<name>A0A1I9J5M2_9ACTN</name>
<feature type="active site" description="Proton donor; for dehydratase activity" evidence="9">
    <location>
        <position position="1100"/>
    </location>
</feature>
<evidence type="ECO:0000256" key="3">
    <source>
        <dbReference type="ARBA" id="ARBA00022450"/>
    </source>
</evidence>
<dbReference type="SUPFAM" id="SSF52151">
    <property type="entry name" value="FabD/lysophospholipase-like"/>
    <property type="match status" value="2"/>
</dbReference>
<dbReference type="InterPro" id="IPR001031">
    <property type="entry name" value="Thioesterase"/>
</dbReference>
<comment type="pathway">
    <text evidence="2">Antibiotic biosynthesis.</text>
</comment>
<dbReference type="SMART" id="SM00824">
    <property type="entry name" value="PKS_TE"/>
    <property type="match status" value="1"/>
</dbReference>
<dbReference type="Pfam" id="PF16197">
    <property type="entry name" value="KAsynt_C_assoc"/>
    <property type="match status" value="1"/>
</dbReference>
<dbReference type="SMART" id="SM00826">
    <property type="entry name" value="PKS_DH"/>
    <property type="match status" value="2"/>
</dbReference>
<dbReference type="InterPro" id="IPR036291">
    <property type="entry name" value="NAD(P)-bd_dom_sf"/>
</dbReference>
<dbReference type="InterPro" id="IPR032821">
    <property type="entry name" value="PKS_assoc"/>
</dbReference>
<evidence type="ECO:0000256" key="4">
    <source>
        <dbReference type="ARBA" id="ARBA00022553"/>
    </source>
</evidence>
<feature type="region of interest" description="N-terminal hotdog fold" evidence="9">
    <location>
        <begin position="901"/>
        <end position="1025"/>
    </location>
</feature>
<dbReference type="InterPro" id="IPR016039">
    <property type="entry name" value="Thiolase-like"/>
</dbReference>
<feature type="compositionally biased region" description="Basic and acidic residues" evidence="10">
    <location>
        <begin position="1367"/>
        <end position="1408"/>
    </location>
</feature>
<dbReference type="CDD" id="cd08956">
    <property type="entry name" value="KR_3_FAS_SDR_x"/>
    <property type="match status" value="2"/>
</dbReference>
<dbReference type="InterPro" id="IPR036736">
    <property type="entry name" value="ACP-like_sf"/>
</dbReference>
<feature type="active site" description="Proton donor; for dehydratase activity" evidence="9">
    <location>
        <position position="3030"/>
    </location>
</feature>
<evidence type="ECO:0000256" key="8">
    <source>
        <dbReference type="ARBA" id="ARBA00023315"/>
    </source>
</evidence>
<keyword evidence="4" id="KW-0597">Phosphoprotein</keyword>
<dbReference type="Pfam" id="PF21089">
    <property type="entry name" value="PKS_DH_N"/>
    <property type="match status" value="2"/>
</dbReference>
<feature type="domain" description="PKS/mFAS DH" evidence="13">
    <location>
        <begin position="2802"/>
        <end position="3106"/>
    </location>
</feature>
<dbReference type="GO" id="GO:0033068">
    <property type="term" value="P:macrolide biosynthetic process"/>
    <property type="evidence" value="ECO:0007669"/>
    <property type="project" value="UniProtKB-ARBA"/>
</dbReference>
<dbReference type="InterPro" id="IPR020807">
    <property type="entry name" value="PKS_DH"/>
</dbReference>
<dbReference type="PROSITE" id="PS52004">
    <property type="entry name" value="KS3_2"/>
    <property type="match status" value="2"/>
</dbReference>
<dbReference type="InterPro" id="IPR006162">
    <property type="entry name" value="Ppantetheine_attach_site"/>
</dbReference>
<dbReference type="EMBL" id="KJ159185">
    <property type="protein sequence ID" value="AKA59093.1"/>
    <property type="molecule type" value="Genomic_DNA"/>
</dbReference>
<dbReference type="InterPro" id="IPR018201">
    <property type="entry name" value="Ketoacyl_synth_AS"/>
</dbReference>
<dbReference type="Pfam" id="PF08990">
    <property type="entry name" value="Docking"/>
    <property type="match status" value="1"/>
</dbReference>
<organism evidence="14">
    <name type="scientific">Streptomyces sp. WAC2288</name>
    <dbReference type="NCBI Taxonomy" id="1582798"/>
    <lineage>
        <taxon>Bacteria</taxon>
        <taxon>Bacillati</taxon>
        <taxon>Actinomycetota</taxon>
        <taxon>Actinomycetes</taxon>
        <taxon>Kitasatosporales</taxon>
        <taxon>Streptomycetaceae</taxon>
        <taxon>Streptomyces</taxon>
    </lineage>
</organism>
<dbReference type="SUPFAM" id="SSF53901">
    <property type="entry name" value="Thiolase-like"/>
    <property type="match status" value="2"/>
</dbReference>
<feature type="compositionally biased region" description="Low complexity" evidence="10">
    <location>
        <begin position="2912"/>
        <end position="2953"/>
    </location>
</feature>
<dbReference type="SMART" id="SM00822">
    <property type="entry name" value="PKS_KR"/>
    <property type="match status" value="2"/>
</dbReference>
<reference evidence="14" key="1">
    <citation type="submission" date="2015-08" db="EMBL/GenBank/DDBJ databases">
        <authorList>
            <person name="Babu N.S."/>
            <person name="Beckwith C.J."/>
            <person name="Beseler K.G."/>
            <person name="Brison A."/>
            <person name="Carone J.V."/>
            <person name="Caskin T.P."/>
            <person name="Diamond M."/>
            <person name="Durham M.E."/>
            <person name="Foxe J.M."/>
            <person name="Go M."/>
            <person name="Henderson B.A."/>
            <person name="Jones I.B."/>
            <person name="McGettigan J.A."/>
            <person name="Micheletti S.J."/>
            <person name="Nasrallah M.E."/>
            <person name="Ortiz D."/>
            <person name="Piller C.R."/>
            <person name="Privatt S.R."/>
            <person name="Schneider S.L."/>
            <person name="Sharp S."/>
            <person name="Smith T.C."/>
            <person name="Stanton J.D."/>
            <person name="Ullery H.E."/>
            <person name="Wilson R.J."/>
            <person name="Serrano M.G."/>
            <person name="Buck G."/>
            <person name="Lee V."/>
            <person name="Wang Y."/>
            <person name="Carvalho R."/>
            <person name="Voegtly L."/>
            <person name="Shi R."/>
            <person name="Duckworth R."/>
            <person name="Johnson A."/>
            <person name="Loviza R."/>
            <person name="Walstead R."/>
            <person name="Shah Z."/>
            <person name="Kiflezghi M."/>
            <person name="Wade K."/>
            <person name="Ball S.L."/>
            <person name="Bradley K.W."/>
            <person name="Asai D.J."/>
            <person name="Bowman C.A."/>
            <person name="Russell D.A."/>
            <person name="Pope W.H."/>
            <person name="Jacobs-Sera D."/>
            <person name="Hendrix R.W."/>
            <person name="Hatfull G.F."/>
        </authorList>
    </citation>
    <scope>NUCLEOTIDE SEQUENCE</scope>
    <source>
        <strain evidence="14">WAC2288</strain>
    </source>
</reference>
<dbReference type="CDD" id="cd00833">
    <property type="entry name" value="PKS"/>
    <property type="match status" value="2"/>
</dbReference>
<sequence>MSLMGNEDKLLEYLKKVTLELHDTKQRLRDVEAAGEDPVAVVGMACRFPGGALSPDGLWELVDGGVDAMADFPADRGWELGDFSPVGGFVDGVADFDPALFGISPREALAMDPQQRLLLEVVWESLERSGIAPLSLRGLPVGVFAGTNGQDYPAALAMAGESADGFGGTGSSGSVLSGRIAYVLGLEGPAVTIDTACSSSLVALHLAAQSLRSGECSLALAGGVTVMSTPGAFVEFARQGGLASDGRCKAFSDDADGTSWGEGVGVLVLERLSEARRNGHQVLAVVRGSAVNQDGASNGLTAPNGPSQQRVIREALTNAGLSGGDVDVVEAHGTGTSLGDPIEAQALLATYGQERDRPLWLGSIKSNIGHTQAAAGVAGLMKMILALQRESLPKTLHVGSPSSHVDWSAGAVELLTEAQEWPTTPDRPRRAGVSSFGISGTNAHVILEEAPVVAPAEPDSTPDGVRLPVVPWVVSAKSADGVAAQADRLGSVLDRDPADVGLSLAVTRSALEFRSFVVGSDAQELRSGLKALAAGESRPVVVGSGLTGVVFSGQGGQRVGMGRELAAVFPVFAEALEEVCAQFDGLLDRPLKDVVFDDTEGVLGLTGWAQPALFAVEVALFRLIESWGVRPDYLVGHSVGELAAAYVSGVVSLEDACRLVAARASLMQALPTGGAMWAVRASVEEVTPHLTDGVSVAAVNAPGQVVLSGSRIAVEQVAAGLTGRQGRWLEVSHAFHSGLMDPMLDAFRQVASTLAYARPNTPIVSTLTGEPVTEFTADYWTDQVRGTVRFADALTHLTGLGVTRFLEVGPDATLIGAINETADEALAVALLSRKRPEPTTAVTTLARLWADGGTVDWAAFYAPTGAQTTDLPTYPFQHQRYWPTARLSAGPQPLGTVRAGHPLLHAVVTLAGEGEVLLLGGLSAVAQPWVADHQVAGEIVFPGTGYLELALCAGDRVGCERVEELTITTPMVVPATGVVHLQVLVGAPDEDGCRSLRIASRLADEGSERWTHHASGTLAPARAEETASFGFSEWPPPGAEAVEVSALYDGLADLGLQYGPVFRGLRQAWRRGDELFVESELARGARREAEPFALHPAVLDSVLHSLALPGEALSPEDEGADRGQREPGRLPFSWSGVALHAVEATALRARLTVSGTESVSLQIADGSGQPVAEVDSLTLRPMDVTSIAPGGAPRDSLFHVDWSPVATPEKESAFVLLGTGRTSESAQGTFHRDLPQLREALDAGSPVPANVIALVNGVAHGTTGTAETLAASDDTGAADPAGATHRAVLRTLDLIQEWLSDERLEESRLTLVTTGALAVGPRDTVTDLAGAAVWGLVRSAQSEHPGRFQLVDVTDRAPVALSTADRTSTDHDPADRTSPDRESADRASAGRESAGRESAGRVSAGRDRAVSGLADDDAIGLQLVSRAIASDEPQLAERDGGLLAPRMVRVPVDETQPQTQNQGVGEPAPLWDTTGTVLVTGATGELGGVVCRHLVAQHGVRHLLLVSRRGPGAPGAGALTEELEALGARVTTVACDVTDRAALTALLAVVPADRPLTGVVHTAGVVADATITSLDAERVGRVLRPKVDATLLLDELTRDHPLTAFVLFSSISATVGAPGQGNYAAANAFLDALAARRRAGGLPALSLGWGLWEQSSTITDGLGQSDVRRIARGGVIPLSAADGTALLDLAMATSMPVPAMPVPAMPVPAMPVPAPTHRAALLPVRLDLAALRETGAYLPPLYRSLVRRPRRRAAEATSTTAAALVERFGELSPEDRRAAARELVRAQAATVLGHDTADGVAVDQPFRDLGFDSLTAVELRNHLNAATGLRLSATLVFDHPTAADVADHLLEKLLGAAPAVARAEPRPRTVGAGEDPIVIVGMACRYPGDVRNPDDLWELVATGSDGVTPFPADRGWDLERLYDADPDAGGATYVRQGGFLHDAADFDADFFGISPREALVMDPQQRLLLETSWEAIESAGIAPSDLRGQRTGVFAGVMYHDYLSRLRSVPKGAEGFLGTGSAGSVVTGRVAYLLGLEGPAVTIDTACSSSLVALHLAAQALREGECAMALAGGVTVMATPGTFIDFSKQRGLAQDGRCKSFASAADGTGWAEGVGVLLLERLSDARRHGHRVLAVVRGSAVNQDGASNGLTAPNGPAQQRVIRQALERAGLHPSEVDTVEGHGTGTVLGDPIEAQALIATYGQDRPEEDPLWLGSIKSNIGHAQAAAGVGGVIKMVQAMRHGVLPRTLHVDEPTAQVDWSEGAVRLLTEARDWPSVDRPRRAGVSSFGISGTNAHVILEAPAPAAPTPEKTTPATPAPEKTTPAAPTPENTTPADNATPADTTRPLTPLLLTARTEEALRAQASALRAHLDRHPGTDLLDVAYSLATTRTHFDRRALVIGTDRATLLSGLDAVAAGHAAPQVVHGRSTERKVAFLFTGQGSQRVAMGRELYEEFPAFTQAFDTVCAALDRARGSDLGPTAGRPLREVVLDDPEGLLDGTGHAQPALFAIEVALFRLLEAHGVAPDHLVGHSVGELAAAHIAGILSLDDACRLVAARGRLMAALPPGGAMLALRATEDEVAAVLPDGVDIAAVNGPDALVLSGEEAPLLTLAERFADRATKRLRVSHAFHSARMEPMLAEFREIAESMTYHPARIPVVPTAGASGPPDAERMRHAEYWVRQVRETVRFHDAVTHLTAAGVTSFVELGPDPVLTTALREAVGEDEPLLTAATLRRGRPETTTFAAALGTLLAQGTRVDWEGFYADTGARRVDLPTYAFQRRRYWADATEGPADLAAAGLGHAGHPLLGACLPLPDGGFVCTGRFSSAAHPWLVDHTVAGTAVVPGTALLDLAVHAGDHVGHGRVGELVLAAPLPLDSTRERRVQLVTGPPDDSGDRTVRLLSRLADAPADAPWTTHASGTLTTGTLTTGTPGSADAPWTTHASGTLTTGTPGPTAPLDHAVWPPPGALPVPLDDLYAPPHDDTTPQGVAYGPAFQGLRAAWRRDDELFAEVTLPDPLHEDAERYGIHPALLDAALHGVAYLLPDAAGRLVPFAWNGVELHAQGATTLRVRLAAPSPERLAISAADPSGRPVVTVDSLTLRPLATGPTRPETDAPPAHDDLFRVEWTPLSTAQDPPEAGASRRLVLVGSDSLAIAEPLAVSGVPVESFADLPALAAAVATGMTLPETVLVTFDGTAALRTDALPHAVRTVTAAALETVRQWLTDERFADAQLVCVTRSAVARGDGSAEGPTDLACAPLWGLLRTAQSENPGRFVLADLDGSPESLLALPTALASGEPQLAFRDGLAHAARLARVPTATDPKTGAWNPDGTVVLTGATGALGGLVARHVVTARGVRRLLLLSRGGTDSPAGAALRDELTALGAEVTLTACDTSDRDALAAVLATIPPEHPLTAVLHLAGVLDDGVVTALTPQRFDTVYRAKVDAAVHLHELTQGQDLADFVLFSSSAAVFGTPGQANYAAANAFLDALAERRRADGLPATSLAWGAWEGGMAARLAGADRGRMARGGILALTEREGLDLFEAALGTGQAALVPLRLDTAALTPDTSPLLRALVHPTARRAVAAVATGPSLAHALASLDEPGRRAALLRLVREVTATVLGHPGTDAVEPERPFLELGLDSLTAVELRNALAGATGLKLPATVTFDHPTPVALATQLHAELAPQQGPETAGGGVPGTAGDTVGTLFRQAFEDRKLREGFELLNAVAALRPSFADPAEVVQSPTSVRLARGPEPVRLICFSSQVALAGVHQYARFASALRDIRDVTALAVPGFAPGEPLPATEDALVGLLARMVREQSGGAPVALLGSSSGGVLAYATAARLEQDGDGPAGVVLLDTYVPGDDSLDQFEDQLLGGMFAREASFARMDAARLSAMSWYFNLLGGWRPEPLAAPRLLVRAGEPMAGGQDLAPERWQTQWSAADETVDVSGNHFTMMEDLAGETARTVDTWLRGLAT</sequence>
<dbReference type="PROSITE" id="PS00012">
    <property type="entry name" value="PHOSPHOPANTETHEINE"/>
    <property type="match status" value="2"/>
</dbReference>
<keyword evidence="8" id="KW-0012">Acyltransferase</keyword>
<dbReference type="Pfam" id="PF00550">
    <property type="entry name" value="PP-binding"/>
    <property type="match status" value="2"/>
</dbReference>
<dbReference type="SUPFAM" id="SSF55048">
    <property type="entry name" value="Probable ACP-binding domain of malonyl-CoA ACP transacylase"/>
    <property type="match status" value="2"/>
</dbReference>
<keyword evidence="7" id="KW-0511">Multifunctional enzyme</keyword>
<dbReference type="Pfam" id="PF14765">
    <property type="entry name" value="PS-DH"/>
    <property type="match status" value="2"/>
</dbReference>
<dbReference type="Pfam" id="PF22953">
    <property type="entry name" value="SpnB_Rossmann"/>
    <property type="match status" value="2"/>
</dbReference>
<evidence type="ECO:0000256" key="2">
    <source>
        <dbReference type="ARBA" id="ARBA00004792"/>
    </source>
</evidence>
<dbReference type="InterPro" id="IPR057326">
    <property type="entry name" value="KR_dom"/>
</dbReference>
<evidence type="ECO:0000256" key="10">
    <source>
        <dbReference type="SAM" id="MobiDB-lite"/>
    </source>
</evidence>
<dbReference type="InterPro" id="IPR016035">
    <property type="entry name" value="Acyl_Trfase/lysoPLipase"/>
</dbReference>
<dbReference type="GO" id="GO:0004312">
    <property type="term" value="F:fatty acid synthase activity"/>
    <property type="evidence" value="ECO:0007669"/>
    <property type="project" value="TreeGrafter"/>
</dbReference>
<dbReference type="SUPFAM" id="SSF51735">
    <property type="entry name" value="NAD(P)-binding Rossmann-fold domains"/>
    <property type="match status" value="4"/>
</dbReference>
<feature type="domain" description="Carrier" evidence="11">
    <location>
        <begin position="3600"/>
        <end position="3675"/>
    </location>
</feature>
<proteinExistence type="predicted"/>
<protein>
    <submittedName>
        <fullName evidence="14">Type-I PKS</fullName>
    </submittedName>
</protein>
<dbReference type="Gene3D" id="1.10.1200.10">
    <property type="entry name" value="ACP-like"/>
    <property type="match status" value="2"/>
</dbReference>
<accession>A0A1I9J5M2</accession>
<dbReference type="InterPro" id="IPR049551">
    <property type="entry name" value="PKS_DH_C"/>
</dbReference>
<feature type="region of interest" description="N-terminal hotdog fold" evidence="9">
    <location>
        <begin position="2802"/>
        <end position="2926"/>
    </location>
</feature>
<dbReference type="SMART" id="SM00825">
    <property type="entry name" value="PKS_KS"/>
    <property type="match status" value="2"/>
</dbReference>
<dbReference type="SMART" id="SM00823">
    <property type="entry name" value="PKS_PP"/>
    <property type="match status" value="2"/>
</dbReference>